<dbReference type="Proteomes" id="UP000405805">
    <property type="component" value="Unassembled WGS sequence"/>
</dbReference>
<name>A0AA91A4C9_9BACT</name>
<dbReference type="RefSeq" id="WP_153096886.1">
    <property type="nucleotide sequence ID" value="NZ_VZBP01000077.1"/>
</dbReference>
<comment type="caution">
    <text evidence="1">The sequence shown here is derived from an EMBL/GenBank/DDBJ whole genome shotgun (WGS) entry which is preliminary data.</text>
</comment>
<evidence type="ECO:0000313" key="2">
    <source>
        <dbReference type="Proteomes" id="UP000405805"/>
    </source>
</evidence>
<gene>
    <name evidence="1" type="ORF">F7D57_06825</name>
</gene>
<accession>A0AA91A4C9</accession>
<evidence type="ECO:0000313" key="1">
    <source>
        <dbReference type="EMBL" id="MQO09439.1"/>
    </source>
</evidence>
<proteinExistence type="predicted"/>
<protein>
    <submittedName>
        <fullName evidence="1">Uncharacterized protein</fullName>
    </submittedName>
</protein>
<dbReference type="AlphaFoldDB" id="A0AA91A4C9"/>
<reference evidence="2" key="1">
    <citation type="submission" date="2019-09" db="EMBL/GenBank/DDBJ databases">
        <title>Distinct polysaccharide growth profiles of human intestinal Prevotella copri isolates.</title>
        <authorList>
            <person name="Fehlner-Peach H."/>
            <person name="Magnabosco C."/>
            <person name="Raghavan V."/>
            <person name="Scher J.U."/>
            <person name="Tett A."/>
            <person name="Cox L.M."/>
            <person name="Gottsegen C."/>
            <person name="Watters A."/>
            <person name="Wiltshire- Gordon J.D."/>
            <person name="Segata N."/>
            <person name="Bonneau R."/>
            <person name="Littman D.R."/>
        </authorList>
    </citation>
    <scope>NUCLEOTIDE SEQUENCE [LARGE SCALE GENOMIC DNA]</scope>
    <source>
        <strain evidence="2">iA624</strain>
    </source>
</reference>
<organism evidence="1 2">
    <name type="scientific">Segatella copri</name>
    <dbReference type="NCBI Taxonomy" id="165179"/>
    <lineage>
        <taxon>Bacteria</taxon>
        <taxon>Pseudomonadati</taxon>
        <taxon>Bacteroidota</taxon>
        <taxon>Bacteroidia</taxon>
        <taxon>Bacteroidales</taxon>
        <taxon>Prevotellaceae</taxon>
        <taxon>Segatella</taxon>
    </lineage>
</organism>
<dbReference type="EMBL" id="VZBP01000077">
    <property type="protein sequence ID" value="MQO09439.1"/>
    <property type="molecule type" value="Genomic_DNA"/>
</dbReference>
<sequence>MKTRDQILKEIGFDMPKFNTNDFMEVVSTFFRERKDPSATILLVPKRFVDMDQPPVNSSFIDYLDETIWEKKCNDPDDPFDFISYQYMRKKGLVRPTILVDEPFIKNAVQLLKMYGFVSNSRQRNKHKEYIISLI</sequence>